<evidence type="ECO:0000313" key="2">
    <source>
        <dbReference type="Proteomes" id="UP000013034"/>
    </source>
</evidence>
<proteinExistence type="predicted"/>
<dbReference type="InterPro" id="IPR046507">
    <property type="entry name" value="DUF6685"/>
</dbReference>
<gene>
    <name evidence="1" type="ORF">F993_02636</name>
</gene>
<name>A0ABN0JBY6_9GAMM</name>
<keyword evidence="2" id="KW-1185">Reference proteome</keyword>
<comment type="caution">
    <text evidence="1">The sequence shown here is derived from an EMBL/GenBank/DDBJ whole genome shotgun (WGS) entry which is preliminary data.</text>
</comment>
<sequence>MFSKTIINKYQENLLFCTNYWLNDNHGHSGSLLNLDDLSQVEQDKTWNHIFETYKSDSLTIKKFRDILKRLIHKETISQCELDLSEVKYICGGKSAKHFNFTQACDLVNWWKLATISNSGDEHIHKTEVKHLKECFNKDGKLNGVSGFIKRSWHKGLMVSNSDGNHRIGNIANICTQNPQLKIPYIEQLTKYQINQESLQELLKNYAIYLIIEKSDREISITMDNICENQKSFCLILSERCTIYSLSHAHFDCFNIRIYFLEKSYKNFLLRAQLNKKFHKNNLIRDLLRDKL</sequence>
<protein>
    <submittedName>
        <fullName evidence="1">Uncharacterized protein</fullName>
    </submittedName>
</protein>
<accession>A0ABN0JBY6</accession>
<dbReference type="RefSeq" id="WP_004655463.1">
    <property type="nucleotide sequence ID" value="NZ_KB849179.1"/>
</dbReference>
<dbReference type="EMBL" id="APOI01000020">
    <property type="protein sequence ID" value="ENU22735.1"/>
    <property type="molecule type" value="Genomic_DNA"/>
</dbReference>
<reference evidence="1 2" key="1">
    <citation type="submission" date="2013-02" db="EMBL/GenBank/DDBJ databases">
        <title>The Genome Sequence of Acinetobacter sp. NIPH 809.</title>
        <authorList>
            <consortium name="The Broad Institute Genome Sequencing Platform"/>
            <consortium name="The Broad Institute Genome Sequencing Center for Infectious Disease"/>
            <person name="Cerqueira G."/>
            <person name="Feldgarden M."/>
            <person name="Courvalin P."/>
            <person name="Perichon B."/>
            <person name="Grillot-Courvalin C."/>
            <person name="Clermont D."/>
            <person name="Rocha E."/>
            <person name="Yoon E.-J."/>
            <person name="Nemec A."/>
            <person name="Walker B."/>
            <person name="Young S.K."/>
            <person name="Zeng Q."/>
            <person name="Gargeya S."/>
            <person name="Fitzgerald M."/>
            <person name="Haas B."/>
            <person name="Abouelleil A."/>
            <person name="Alvarado L."/>
            <person name="Arachchi H.M."/>
            <person name="Berlin A.M."/>
            <person name="Chapman S.B."/>
            <person name="Dewar J."/>
            <person name="Goldberg J."/>
            <person name="Griggs A."/>
            <person name="Gujja S."/>
            <person name="Hansen M."/>
            <person name="Howarth C."/>
            <person name="Imamovic A."/>
            <person name="Larimer J."/>
            <person name="McCowan C."/>
            <person name="Murphy C."/>
            <person name="Neiman D."/>
            <person name="Pearson M."/>
            <person name="Priest M."/>
            <person name="Roberts A."/>
            <person name="Saif S."/>
            <person name="Shea T."/>
            <person name="Sisk P."/>
            <person name="Sykes S."/>
            <person name="Wortman J."/>
            <person name="Nusbaum C."/>
            <person name="Birren B."/>
        </authorList>
    </citation>
    <scope>NUCLEOTIDE SEQUENCE [LARGE SCALE GENOMIC DNA]</scope>
    <source>
        <strain evidence="1 2">NIPH 809</strain>
    </source>
</reference>
<dbReference type="Pfam" id="PF20390">
    <property type="entry name" value="DUF6685"/>
    <property type="match status" value="1"/>
</dbReference>
<evidence type="ECO:0000313" key="1">
    <source>
        <dbReference type="EMBL" id="ENU22735.1"/>
    </source>
</evidence>
<organism evidence="1 2">
    <name type="scientific">Acinetobacter proteolyticus</name>
    <dbReference type="NCBI Taxonomy" id="1776741"/>
    <lineage>
        <taxon>Bacteria</taxon>
        <taxon>Pseudomonadati</taxon>
        <taxon>Pseudomonadota</taxon>
        <taxon>Gammaproteobacteria</taxon>
        <taxon>Moraxellales</taxon>
        <taxon>Moraxellaceae</taxon>
        <taxon>Acinetobacter</taxon>
    </lineage>
</organism>
<dbReference type="Proteomes" id="UP000013034">
    <property type="component" value="Unassembled WGS sequence"/>
</dbReference>